<reference evidence="2 3" key="1">
    <citation type="submission" date="2023-12" db="EMBL/GenBank/DDBJ databases">
        <title>Baltic Sea Cyanobacteria.</title>
        <authorList>
            <person name="Delbaje E."/>
            <person name="Fewer D.P."/>
            <person name="Shishido T.K."/>
        </authorList>
    </citation>
    <scope>NUCLEOTIDE SEQUENCE [LARGE SCALE GENOMIC DNA]</scope>
    <source>
        <strain evidence="2 3">CCNP 1315</strain>
    </source>
</reference>
<dbReference type="Proteomes" id="UP001301728">
    <property type="component" value="Unassembled WGS sequence"/>
</dbReference>
<gene>
    <name evidence="2" type="ORF">VB854_12360</name>
</gene>
<dbReference type="RefSeq" id="WP_049560902.1">
    <property type="nucleotide sequence ID" value="NZ_JAYGHT010000068.1"/>
</dbReference>
<name>A0ABU5TXR7_9CYAN</name>
<keyword evidence="1" id="KW-0472">Membrane</keyword>
<protein>
    <submittedName>
        <fullName evidence="2">Uncharacterized protein</fullName>
    </submittedName>
</protein>
<keyword evidence="3" id="KW-1185">Reference proteome</keyword>
<organism evidence="2 3">
    <name type="scientific">Limnoraphis robusta CCNP1315</name>
    <dbReference type="NCBI Taxonomy" id="3110306"/>
    <lineage>
        <taxon>Bacteria</taxon>
        <taxon>Bacillati</taxon>
        <taxon>Cyanobacteriota</taxon>
        <taxon>Cyanophyceae</taxon>
        <taxon>Oscillatoriophycideae</taxon>
        <taxon>Oscillatoriales</taxon>
        <taxon>Sirenicapillariaceae</taxon>
        <taxon>Limnoraphis</taxon>
    </lineage>
</organism>
<feature type="transmembrane region" description="Helical" evidence="1">
    <location>
        <begin position="5"/>
        <end position="24"/>
    </location>
</feature>
<evidence type="ECO:0000256" key="1">
    <source>
        <dbReference type="SAM" id="Phobius"/>
    </source>
</evidence>
<accession>A0ABU5TXR7</accession>
<keyword evidence="1" id="KW-1133">Transmembrane helix</keyword>
<evidence type="ECO:0000313" key="3">
    <source>
        <dbReference type="Proteomes" id="UP001301728"/>
    </source>
</evidence>
<dbReference type="EMBL" id="JAYGHT010000068">
    <property type="protein sequence ID" value="MEA5519736.1"/>
    <property type="molecule type" value="Genomic_DNA"/>
</dbReference>
<evidence type="ECO:0000313" key="2">
    <source>
        <dbReference type="EMBL" id="MEA5519736.1"/>
    </source>
</evidence>
<proteinExistence type="predicted"/>
<keyword evidence="1" id="KW-0812">Transmembrane</keyword>
<sequence length="68" mass="7801">MEILLLNYGIGAVAVFCIWFKLFLDYSDFPEDQSVSWVILVLATLLWPITVPLSILELILKKTRSLKC</sequence>
<comment type="caution">
    <text evidence="2">The sequence shown here is derived from an EMBL/GenBank/DDBJ whole genome shotgun (WGS) entry which is preliminary data.</text>
</comment>
<feature type="transmembrane region" description="Helical" evidence="1">
    <location>
        <begin position="36"/>
        <end position="60"/>
    </location>
</feature>